<evidence type="ECO:0000313" key="4">
    <source>
        <dbReference type="EnsemblMetazoa" id="SMAR002823-PA"/>
    </source>
</evidence>
<dbReference type="EMBL" id="JH431250">
    <property type="status" value="NOT_ANNOTATED_CDS"/>
    <property type="molecule type" value="Genomic_DNA"/>
</dbReference>
<evidence type="ECO:0000259" key="3">
    <source>
        <dbReference type="Pfam" id="PF01847"/>
    </source>
</evidence>
<reference evidence="4" key="2">
    <citation type="submission" date="2015-02" db="UniProtKB">
        <authorList>
            <consortium name="EnsemblMetazoa"/>
        </authorList>
    </citation>
    <scope>IDENTIFICATION</scope>
</reference>
<dbReference type="EnsemblMetazoa" id="SMAR002823-RA">
    <property type="protein sequence ID" value="SMAR002823-PA"/>
    <property type="gene ID" value="SMAR002823"/>
</dbReference>
<name>T1IP76_STRMM</name>
<comment type="similarity">
    <text evidence="1">Belongs to the VHL family.</text>
</comment>
<feature type="region of interest" description="Disordered" evidence="2">
    <location>
        <begin position="239"/>
        <end position="312"/>
    </location>
</feature>
<dbReference type="eggNOG" id="KOG4710">
    <property type="taxonomic scope" value="Eukaryota"/>
</dbReference>
<reference evidence="5" key="1">
    <citation type="submission" date="2011-05" db="EMBL/GenBank/DDBJ databases">
        <authorList>
            <person name="Richards S.R."/>
            <person name="Qu J."/>
            <person name="Jiang H."/>
            <person name="Jhangiani S.N."/>
            <person name="Agravi P."/>
            <person name="Goodspeed R."/>
            <person name="Gross S."/>
            <person name="Mandapat C."/>
            <person name="Jackson L."/>
            <person name="Mathew T."/>
            <person name="Pu L."/>
            <person name="Thornton R."/>
            <person name="Saada N."/>
            <person name="Wilczek-Boney K.B."/>
            <person name="Lee S."/>
            <person name="Kovar C."/>
            <person name="Wu Y."/>
            <person name="Scherer S.E."/>
            <person name="Worley K.C."/>
            <person name="Muzny D.M."/>
            <person name="Gibbs R."/>
        </authorList>
    </citation>
    <scope>NUCLEOTIDE SEQUENCE</scope>
    <source>
        <strain evidence="5">Brora</strain>
    </source>
</reference>
<evidence type="ECO:0000256" key="1">
    <source>
        <dbReference type="ARBA" id="ARBA00010057"/>
    </source>
</evidence>
<dbReference type="Gene3D" id="2.60.40.780">
    <property type="entry name" value="von Hippel-Lindau disease tumour suppressor, beta domain"/>
    <property type="match status" value="1"/>
</dbReference>
<feature type="domain" description="von Hippel-Lindau disease tumour suppressor beta" evidence="3">
    <location>
        <begin position="15"/>
        <end position="78"/>
    </location>
</feature>
<proteinExistence type="inferred from homology"/>
<dbReference type="SUPFAM" id="SSF49468">
    <property type="entry name" value="VHL"/>
    <property type="match status" value="1"/>
</dbReference>
<feature type="compositionally biased region" description="Low complexity" evidence="2">
    <location>
        <begin position="247"/>
        <end position="270"/>
    </location>
</feature>
<dbReference type="InterPro" id="IPR024053">
    <property type="entry name" value="VHL_beta_dom"/>
</dbReference>
<keyword evidence="5" id="KW-1185">Reference proteome</keyword>
<dbReference type="Pfam" id="PF01847">
    <property type="entry name" value="VHL"/>
    <property type="match status" value="1"/>
</dbReference>
<dbReference type="AlphaFoldDB" id="T1IP76"/>
<dbReference type="InterPro" id="IPR036208">
    <property type="entry name" value="VHL_sf"/>
</dbReference>
<organism evidence="4 5">
    <name type="scientific">Strigamia maritima</name>
    <name type="common">European centipede</name>
    <name type="synonym">Geophilus maritimus</name>
    <dbReference type="NCBI Taxonomy" id="126957"/>
    <lineage>
        <taxon>Eukaryota</taxon>
        <taxon>Metazoa</taxon>
        <taxon>Ecdysozoa</taxon>
        <taxon>Arthropoda</taxon>
        <taxon>Myriapoda</taxon>
        <taxon>Chilopoda</taxon>
        <taxon>Pleurostigmophora</taxon>
        <taxon>Geophilomorpha</taxon>
        <taxon>Linotaeniidae</taxon>
        <taxon>Strigamia</taxon>
    </lineage>
</organism>
<evidence type="ECO:0000313" key="5">
    <source>
        <dbReference type="Proteomes" id="UP000014500"/>
    </source>
</evidence>
<dbReference type="CDD" id="cd05468">
    <property type="entry name" value="pVHL"/>
    <property type="match status" value="1"/>
</dbReference>
<dbReference type="InterPro" id="IPR037140">
    <property type="entry name" value="VHL_beta_dom_sf"/>
</dbReference>
<evidence type="ECO:0000256" key="2">
    <source>
        <dbReference type="SAM" id="MobiDB-lite"/>
    </source>
</evidence>
<feature type="compositionally biased region" description="Acidic residues" evidence="2">
    <location>
        <begin position="287"/>
        <end position="312"/>
    </location>
</feature>
<feature type="region of interest" description="Disordered" evidence="2">
    <location>
        <begin position="171"/>
        <end position="205"/>
    </location>
</feature>
<sequence length="312" mass="34648">MDTSTELSLTSVLHSVDAAYTVYVQFQNGTERFVDIIWVDYIGQWIRYETLSPGDSYDVYTYVSHPWVFLDGDTGIRLHAVGRGKVFFPLMSDCQHELDNDGVVHLTPIQITVSVPVFTLKQRCLEIMCLLASDRDTFLHLNLPREVVLELQSTYDAPSHYRVIDSALMEEEQQEADDEGFNGTGEEVASEDLTTTTTQESETFEPPLYQTNEIGAFNESMIFDAVANVLDRLHLSVSSGSPNPTMVSSQPITSATSSGSSMVGSSHSAPPVALPRRKLPIDQSSTTDEEVVPPNDADDENENDSIDENVRR</sequence>
<dbReference type="OMA" id="NDIMHID"/>
<dbReference type="STRING" id="126957.T1IP76"/>
<dbReference type="InterPro" id="IPR022772">
    <property type="entry name" value="VHL_tumour_suppress_b/a_dom"/>
</dbReference>
<feature type="compositionally biased region" description="Acidic residues" evidence="2">
    <location>
        <begin position="171"/>
        <end position="180"/>
    </location>
</feature>
<dbReference type="Proteomes" id="UP000014500">
    <property type="component" value="Unassembled WGS sequence"/>
</dbReference>
<protein>
    <recommendedName>
        <fullName evidence="3">von Hippel-Lindau disease tumour suppressor beta domain-containing protein</fullName>
    </recommendedName>
</protein>
<dbReference type="HOGENOM" id="CLU_892309_0_0_1"/>
<accession>T1IP76</accession>